<dbReference type="EMBL" id="AQPN01000108">
    <property type="protein sequence ID" value="EOR93649.1"/>
    <property type="molecule type" value="Genomic_DNA"/>
</dbReference>
<accession>R9GXI5</accession>
<dbReference type="Pfam" id="PF00027">
    <property type="entry name" value="cNMP_binding"/>
    <property type="match status" value="1"/>
</dbReference>
<dbReference type="OrthoDB" id="680421at2"/>
<dbReference type="InterPro" id="IPR018490">
    <property type="entry name" value="cNMP-bd_dom_sf"/>
</dbReference>
<dbReference type="PROSITE" id="PS50042">
    <property type="entry name" value="CNMP_BINDING_3"/>
    <property type="match status" value="1"/>
</dbReference>
<gene>
    <name evidence="2" type="ORF">ADIARSV_3189</name>
</gene>
<dbReference type="AlphaFoldDB" id="R9GXI5"/>
<feature type="domain" description="Cyclic nucleotide-binding" evidence="1">
    <location>
        <begin position="21"/>
        <end position="130"/>
    </location>
</feature>
<dbReference type="Proteomes" id="UP000014174">
    <property type="component" value="Unassembled WGS sequence"/>
</dbReference>
<protein>
    <submittedName>
        <fullName evidence="2">cAMP-binding protein</fullName>
    </submittedName>
</protein>
<name>R9GXI5_9SPHI</name>
<evidence type="ECO:0000313" key="2">
    <source>
        <dbReference type="EMBL" id="EOR93649.1"/>
    </source>
</evidence>
<evidence type="ECO:0000259" key="1">
    <source>
        <dbReference type="PROSITE" id="PS50042"/>
    </source>
</evidence>
<reference evidence="2 3" key="1">
    <citation type="journal article" date="2013" name="Genome Announc.">
        <title>Draft Genome Sequence of Arcticibacter svalbardensis Strain MN12-7T, a Member of the Family Sphingobacteriaceae Isolated from an Arctic Soil Sample.</title>
        <authorList>
            <person name="Shivaji S."/>
            <person name="Ara S."/>
            <person name="Prasad S."/>
            <person name="Manasa B.P."/>
            <person name="Begum Z."/>
            <person name="Singh A."/>
            <person name="Kumar Pinnaka A."/>
        </authorList>
    </citation>
    <scope>NUCLEOTIDE SEQUENCE [LARGE SCALE GENOMIC DNA]</scope>
    <source>
        <strain evidence="2 3">MN12-7</strain>
    </source>
</reference>
<comment type="caution">
    <text evidence="2">The sequence shown here is derived from an EMBL/GenBank/DDBJ whole genome shotgun (WGS) entry which is preliminary data.</text>
</comment>
<proteinExistence type="predicted"/>
<dbReference type="SUPFAM" id="SSF51206">
    <property type="entry name" value="cAMP-binding domain-like"/>
    <property type="match status" value="1"/>
</dbReference>
<sequence>MQLSSYINQILPLADITNRAIESAFVPVKFSKTQILIPEGKISKEMFFIEKGLARIYYYNESGKDITYSFFTEGMMLTVAESFFGQLPSRYNIESLEDCEMRKITYTDFEMLLKTYPETEKVKSQGLLEFLLKATDRIVTLQFLSAQERYDLLMKNYPSIILRASLGHIASYLGITQETLSRIRAKK</sequence>
<dbReference type="SMART" id="SM00100">
    <property type="entry name" value="cNMP"/>
    <property type="match status" value="1"/>
</dbReference>
<dbReference type="CDD" id="cd00038">
    <property type="entry name" value="CAP_ED"/>
    <property type="match status" value="1"/>
</dbReference>
<dbReference type="RefSeq" id="WP_016196418.1">
    <property type="nucleotide sequence ID" value="NZ_AQPN01000108.1"/>
</dbReference>
<dbReference type="InterPro" id="IPR000595">
    <property type="entry name" value="cNMP-bd_dom"/>
</dbReference>
<evidence type="ECO:0000313" key="3">
    <source>
        <dbReference type="Proteomes" id="UP000014174"/>
    </source>
</evidence>
<dbReference type="STRING" id="1150600.ADIARSV_3189"/>
<organism evidence="2 3">
    <name type="scientific">Arcticibacter svalbardensis MN12-7</name>
    <dbReference type="NCBI Taxonomy" id="1150600"/>
    <lineage>
        <taxon>Bacteria</taxon>
        <taxon>Pseudomonadati</taxon>
        <taxon>Bacteroidota</taxon>
        <taxon>Sphingobacteriia</taxon>
        <taxon>Sphingobacteriales</taxon>
        <taxon>Sphingobacteriaceae</taxon>
        <taxon>Arcticibacter</taxon>
    </lineage>
</organism>
<dbReference type="PATRIC" id="fig|1150600.3.peg.3157"/>
<dbReference type="InterPro" id="IPR014710">
    <property type="entry name" value="RmlC-like_jellyroll"/>
</dbReference>
<dbReference type="Gene3D" id="2.60.120.10">
    <property type="entry name" value="Jelly Rolls"/>
    <property type="match status" value="1"/>
</dbReference>
<dbReference type="eggNOG" id="COG0664">
    <property type="taxonomic scope" value="Bacteria"/>
</dbReference>
<keyword evidence="3" id="KW-1185">Reference proteome</keyword>